<proteinExistence type="predicted"/>
<evidence type="ECO:0000313" key="1">
    <source>
        <dbReference type="Proteomes" id="UP000887576"/>
    </source>
</evidence>
<sequence length="947" mass="107937">MPLVFHRSCSSFSAQRVVNYYKSLDSNIVLSKAEGNNEKTFRMVLPPPNVTGNLHIGHAVTVVMEDSICRYQKRNGVNVEWIPGFDHAGIATQTVVERKLFREKGLLRSQINHDEFLQYCQSWSNERQKTIKKQLNEMGASLNWNKAYYTMDENFSSAVRHAFCRLFDEKLIFRDKRMVNWCPTLQSTISDQEVDFIRLEGPTCVSPSKDGEKPVIDVGKLHVVLYKLDDCDEYVKVATTRPETLFADMALAVNPNDPKNSGYIGKWVIHPLTGERLPIIADELVDINKGTGVLKITPAHDFLDYRIAKKHPDIFGSEYRVCIGEDGKLVNAGAFSGLDRLQAKSKILMFLRDQRLYSRFLEQKETHLPVCSRTGDFIEPSLKEQWFLDCSGMNKNIIEFITRNEIHVYPEGNKQKLIDWLSYPEPWCLSRQLDWGHRIPVYLKNHNWIASETHLENCPQDSDVLDTWFSSALIPLIVRGWPSKSVTSIPLNLMETGHDIIGFWVARMLTLCSHLGGSLPFNKVLLHGLVRDSAGRKMSKSLGNVIDPLDVINGISLQEMIARLKESSLDAAEISKAESDLVQDFPEGMKAVGSDALRFALLRHDLLSEGINVSVHDLSQEGFRFCNKLWNLSKYCKIVFDAAEPIENEYSTHPVDLWITTRLKKMMSQLRLLMDFENDGAAAAPHLAFTAVRDFILTDLCDVYLETTKKTVNNKNENDEDTRLQEVSNTLFLVSKLVVATLEPFMPLIANYIGHSLPGKSFRDLNLNEIINDLPENERIETKMDLTMAIVNAIRSTRSTLEIPKRIKLLASIDTSKGMQPLTDVLSDFVNVELTGHHNDNWILVPIPGHTVNFYIQIEESKRQEVIEKFTILLEKAESKVKQKKTWFENSQETLQKLKSSQKTKNNLERAEKKNQQTKMAYQSAVLEAEKLRNMLEVIQRADKASS</sequence>
<reference evidence="2" key="1">
    <citation type="submission" date="2022-11" db="UniProtKB">
        <authorList>
            <consortium name="WormBaseParasite"/>
        </authorList>
    </citation>
    <scope>IDENTIFICATION</scope>
</reference>
<dbReference type="WBParaSite" id="JU765_v2.g13297.t1">
    <property type="protein sequence ID" value="JU765_v2.g13297.t1"/>
    <property type="gene ID" value="JU765_v2.g13297"/>
</dbReference>
<evidence type="ECO:0000313" key="2">
    <source>
        <dbReference type="WBParaSite" id="JU765_v2.g13297.t1"/>
    </source>
</evidence>
<name>A0AC34Q6A6_9BILA</name>
<accession>A0AC34Q6A6</accession>
<organism evidence="1 2">
    <name type="scientific">Panagrolaimus sp. JU765</name>
    <dbReference type="NCBI Taxonomy" id="591449"/>
    <lineage>
        <taxon>Eukaryota</taxon>
        <taxon>Metazoa</taxon>
        <taxon>Ecdysozoa</taxon>
        <taxon>Nematoda</taxon>
        <taxon>Chromadorea</taxon>
        <taxon>Rhabditida</taxon>
        <taxon>Tylenchina</taxon>
        <taxon>Panagrolaimomorpha</taxon>
        <taxon>Panagrolaimoidea</taxon>
        <taxon>Panagrolaimidae</taxon>
        <taxon>Panagrolaimus</taxon>
    </lineage>
</organism>
<dbReference type="Proteomes" id="UP000887576">
    <property type="component" value="Unplaced"/>
</dbReference>
<protein>
    <submittedName>
        <fullName evidence="2">Valine--tRNA ligase</fullName>
    </submittedName>
</protein>